<protein>
    <recommendedName>
        <fullName evidence="2">Protein kinase domain-containing protein</fullName>
    </recommendedName>
</protein>
<dbReference type="Gene3D" id="3.30.200.20">
    <property type="entry name" value="Phosphorylase Kinase, domain 1"/>
    <property type="match status" value="1"/>
</dbReference>
<accession>A0A8C9G0B4</accession>
<dbReference type="AlphaFoldDB" id="A0A8C9G0B4"/>
<dbReference type="Ensembl" id="ENSPSTT00000024988.1">
    <property type="protein sequence ID" value="ENSPSTP00000023743.1"/>
    <property type="gene ID" value="ENSPSTG00000017499.1"/>
</dbReference>
<dbReference type="InterPro" id="IPR017441">
    <property type="entry name" value="Protein_kinase_ATP_BS"/>
</dbReference>
<feature type="domain" description="Protein kinase" evidence="2">
    <location>
        <begin position="16"/>
        <end position="92"/>
    </location>
</feature>
<dbReference type="PROSITE" id="PS50011">
    <property type="entry name" value="PROTEIN_KINASE_DOM"/>
    <property type="match status" value="1"/>
</dbReference>
<dbReference type="GO" id="GO:0004672">
    <property type="term" value="F:protein kinase activity"/>
    <property type="evidence" value="ECO:0007669"/>
    <property type="project" value="InterPro"/>
</dbReference>
<name>A0A8C9G0B4_PAVCR</name>
<dbReference type="InterPro" id="IPR000719">
    <property type="entry name" value="Prot_kinase_dom"/>
</dbReference>
<reference evidence="3" key="1">
    <citation type="submission" date="2025-08" db="UniProtKB">
        <authorList>
            <consortium name="Ensembl"/>
        </authorList>
    </citation>
    <scope>IDENTIFICATION</scope>
</reference>
<organism evidence="3 4">
    <name type="scientific">Pavo cristatus</name>
    <name type="common">Indian peafowl</name>
    <name type="synonym">Blue peafowl</name>
    <dbReference type="NCBI Taxonomy" id="9049"/>
    <lineage>
        <taxon>Eukaryota</taxon>
        <taxon>Metazoa</taxon>
        <taxon>Chordata</taxon>
        <taxon>Craniata</taxon>
        <taxon>Vertebrata</taxon>
        <taxon>Euteleostomi</taxon>
        <taxon>Archelosauria</taxon>
        <taxon>Archosauria</taxon>
        <taxon>Dinosauria</taxon>
        <taxon>Saurischia</taxon>
        <taxon>Theropoda</taxon>
        <taxon>Coelurosauria</taxon>
        <taxon>Aves</taxon>
        <taxon>Neognathae</taxon>
        <taxon>Galloanserae</taxon>
        <taxon>Galliformes</taxon>
        <taxon>Phasianidae</taxon>
        <taxon>Phasianinae</taxon>
        <taxon>Pavo</taxon>
    </lineage>
</organism>
<dbReference type="PROSITE" id="PS00107">
    <property type="entry name" value="PROTEIN_KINASE_ATP"/>
    <property type="match status" value="1"/>
</dbReference>
<evidence type="ECO:0000256" key="1">
    <source>
        <dbReference type="PROSITE-ProRule" id="PRU10141"/>
    </source>
</evidence>
<dbReference type="SUPFAM" id="SSF56112">
    <property type="entry name" value="Protein kinase-like (PK-like)"/>
    <property type="match status" value="1"/>
</dbReference>
<sequence>PAPSGGTEALRVGNRYRLGRKIGSGSFGDIYLGTDIAAGEEVAIKLECVKTKHPQLHIESKIYKMMQGGGVKHFLMGLQRPHQLLLRMSSAG</sequence>
<evidence type="ECO:0000259" key="2">
    <source>
        <dbReference type="PROSITE" id="PS50011"/>
    </source>
</evidence>
<evidence type="ECO:0000313" key="4">
    <source>
        <dbReference type="Proteomes" id="UP000694428"/>
    </source>
</evidence>
<reference evidence="3" key="2">
    <citation type="submission" date="2025-09" db="UniProtKB">
        <authorList>
            <consortium name="Ensembl"/>
        </authorList>
    </citation>
    <scope>IDENTIFICATION</scope>
</reference>
<keyword evidence="1" id="KW-0547">Nucleotide-binding</keyword>
<dbReference type="Proteomes" id="UP000694428">
    <property type="component" value="Unplaced"/>
</dbReference>
<dbReference type="InterPro" id="IPR011009">
    <property type="entry name" value="Kinase-like_dom_sf"/>
</dbReference>
<evidence type="ECO:0000313" key="3">
    <source>
        <dbReference type="Ensembl" id="ENSPSTP00000023743.1"/>
    </source>
</evidence>
<keyword evidence="4" id="KW-1185">Reference proteome</keyword>
<dbReference type="GO" id="GO:0005524">
    <property type="term" value="F:ATP binding"/>
    <property type="evidence" value="ECO:0007669"/>
    <property type="project" value="UniProtKB-UniRule"/>
</dbReference>
<proteinExistence type="predicted"/>
<feature type="binding site" evidence="1">
    <location>
        <position position="45"/>
    </location>
    <ligand>
        <name>ATP</name>
        <dbReference type="ChEBI" id="CHEBI:30616"/>
    </ligand>
</feature>
<keyword evidence="1" id="KW-0067">ATP-binding</keyword>